<accession>A0A1D7TZR7</accession>
<dbReference type="PROSITE" id="PS01081">
    <property type="entry name" value="HTH_TETR_1"/>
    <property type="match status" value="1"/>
</dbReference>
<dbReference type="STRING" id="1526658.BHK69_09205"/>
<dbReference type="Proteomes" id="UP000094969">
    <property type="component" value="Chromosome"/>
</dbReference>
<dbReference type="SUPFAM" id="SSF46689">
    <property type="entry name" value="Homeodomain-like"/>
    <property type="match status" value="1"/>
</dbReference>
<dbReference type="PROSITE" id="PS50977">
    <property type="entry name" value="HTH_TETR_2"/>
    <property type="match status" value="1"/>
</dbReference>
<dbReference type="PANTHER" id="PTHR30055:SF146">
    <property type="entry name" value="HTH-TYPE TRANSCRIPTIONAL DUAL REGULATOR CECR"/>
    <property type="match status" value="1"/>
</dbReference>
<evidence type="ECO:0000313" key="4">
    <source>
        <dbReference type="EMBL" id="AOO80617.1"/>
    </source>
</evidence>
<organism evidence="4 5">
    <name type="scientific">Bosea vaviloviae</name>
    <dbReference type="NCBI Taxonomy" id="1526658"/>
    <lineage>
        <taxon>Bacteria</taxon>
        <taxon>Pseudomonadati</taxon>
        <taxon>Pseudomonadota</taxon>
        <taxon>Alphaproteobacteria</taxon>
        <taxon>Hyphomicrobiales</taxon>
        <taxon>Boseaceae</taxon>
        <taxon>Bosea</taxon>
    </lineage>
</organism>
<dbReference type="InterPro" id="IPR001647">
    <property type="entry name" value="HTH_TetR"/>
</dbReference>
<reference evidence="4 5" key="1">
    <citation type="journal article" date="2015" name="Antonie Van Leeuwenhoek">
        <title>Bosea vaviloviae sp. nov., a new species of slow-growing rhizobia isolated from nodules of the relict species Vavilovia formosa (Stev.) Fed.</title>
        <authorList>
            <person name="Safronova V.I."/>
            <person name="Kuznetsova I.G."/>
            <person name="Sazanova A.L."/>
            <person name="Kimeklis A.K."/>
            <person name="Belimov A.A."/>
            <person name="Andronov E.E."/>
            <person name="Pinaev A.G."/>
            <person name="Chizhevskaya E.P."/>
            <person name="Pukhaev A.R."/>
            <person name="Popov K.P."/>
            <person name="Willems A."/>
            <person name="Tikhonovich I.A."/>
        </authorList>
    </citation>
    <scope>NUCLEOTIDE SEQUENCE [LARGE SCALE GENOMIC DNA]</scope>
    <source>
        <strain evidence="4 5">Vaf18</strain>
    </source>
</reference>
<feature type="domain" description="HTH tetR-type" evidence="3">
    <location>
        <begin position="20"/>
        <end position="80"/>
    </location>
</feature>
<feature type="DNA-binding region" description="H-T-H motif" evidence="2">
    <location>
        <begin position="43"/>
        <end position="62"/>
    </location>
</feature>
<evidence type="ECO:0000259" key="3">
    <source>
        <dbReference type="PROSITE" id="PS50977"/>
    </source>
</evidence>
<keyword evidence="5" id="KW-1185">Reference proteome</keyword>
<dbReference type="KEGG" id="bvv:BHK69_09205"/>
<dbReference type="EMBL" id="CP017147">
    <property type="protein sequence ID" value="AOO80617.1"/>
    <property type="molecule type" value="Genomic_DNA"/>
</dbReference>
<dbReference type="RefSeq" id="WP_069689835.1">
    <property type="nucleotide sequence ID" value="NZ_CP017147.1"/>
</dbReference>
<evidence type="ECO:0000256" key="1">
    <source>
        <dbReference type="ARBA" id="ARBA00023125"/>
    </source>
</evidence>
<proteinExistence type="predicted"/>
<dbReference type="OrthoDB" id="8478851at2"/>
<dbReference type="GO" id="GO:0000976">
    <property type="term" value="F:transcription cis-regulatory region binding"/>
    <property type="evidence" value="ECO:0007669"/>
    <property type="project" value="TreeGrafter"/>
</dbReference>
<dbReference type="InterPro" id="IPR050109">
    <property type="entry name" value="HTH-type_TetR-like_transc_reg"/>
</dbReference>
<evidence type="ECO:0000256" key="2">
    <source>
        <dbReference type="PROSITE-ProRule" id="PRU00335"/>
    </source>
</evidence>
<dbReference type="PANTHER" id="PTHR30055">
    <property type="entry name" value="HTH-TYPE TRANSCRIPTIONAL REGULATOR RUTR"/>
    <property type="match status" value="1"/>
</dbReference>
<evidence type="ECO:0000313" key="5">
    <source>
        <dbReference type="Proteomes" id="UP000094969"/>
    </source>
</evidence>
<name>A0A1D7TZR7_9HYPH</name>
<protein>
    <recommendedName>
        <fullName evidence="3">HTH tetR-type domain-containing protein</fullName>
    </recommendedName>
</protein>
<dbReference type="InterPro" id="IPR009057">
    <property type="entry name" value="Homeodomain-like_sf"/>
</dbReference>
<dbReference type="Gene3D" id="1.10.357.10">
    <property type="entry name" value="Tetracycline Repressor, domain 2"/>
    <property type="match status" value="1"/>
</dbReference>
<dbReference type="GO" id="GO:0003700">
    <property type="term" value="F:DNA-binding transcription factor activity"/>
    <property type="evidence" value="ECO:0007669"/>
    <property type="project" value="TreeGrafter"/>
</dbReference>
<dbReference type="Pfam" id="PF00440">
    <property type="entry name" value="TetR_N"/>
    <property type="match status" value="1"/>
</dbReference>
<sequence>MADSSESSGTGANSCAEDATTRIDQIADAALRRFARYGFKRTSMDDIAKEAGLAKATLYLHFKGKDDVFRAMMLRTGQRVDARCQRVMAMAAPFPERLAALLDAHFGTGYACFGAGEHLLELKAVMTSVASAEVQAFENIFTRHATELLEKAEAAGEISLSRSGLSTATFVATLMQAAAGAKAGAKLSCETYGARLRDLASVFGAALAPTGLD</sequence>
<dbReference type="InterPro" id="IPR023772">
    <property type="entry name" value="DNA-bd_HTH_TetR-type_CS"/>
</dbReference>
<dbReference type="AlphaFoldDB" id="A0A1D7TZR7"/>
<gene>
    <name evidence="4" type="ORF">BHK69_09205</name>
</gene>
<keyword evidence="1 2" id="KW-0238">DNA-binding</keyword>
<dbReference type="PRINTS" id="PR00455">
    <property type="entry name" value="HTHTETR"/>
</dbReference>